<sequence length="132" mass="15226">MLIVIRDEERVNKRFQDAEKHGIIICQGTISCSSILKHLPLGPVIILTNAKLLSCDVCKYNKLTSEVQKMLRWPVTYQGHYIVLCGFDVETQRVYYRNPTLTDRICVMPIRTLDDARKSYGTDEDTILIYNS</sequence>
<protein>
    <submittedName>
        <fullName evidence="1">Uncharacterized protein</fullName>
    </submittedName>
</protein>
<evidence type="ECO:0000313" key="1">
    <source>
        <dbReference type="EMBL" id="KAK9876439.1"/>
    </source>
</evidence>
<dbReference type="PANTHER" id="PTHR31400">
    <property type="entry name" value="GUANYLYL CYCLASE DOMAIN CONTAINING PROTEIN 1 GUCD1"/>
    <property type="match status" value="1"/>
</dbReference>
<dbReference type="InterPro" id="IPR018616">
    <property type="entry name" value="GUCD1"/>
</dbReference>
<organism evidence="1 2">
    <name type="scientific">Henosepilachna vigintioctopunctata</name>
    <dbReference type="NCBI Taxonomy" id="420089"/>
    <lineage>
        <taxon>Eukaryota</taxon>
        <taxon>Metazoa</taxon>
        <taxon>Ecdysozoa</taxon>
        <taxon>Arthropoda</taxon>
        <taxon>Hexapoda</taxon>
        <taxon>Insecta</taxon>
        <taxon>Pterygota</taxon>
        <taxon>Neoptera</taxon>
        <taxon>Endopterygota</taxon>
        <taxon>Coleoptera</taxon>
        <taxon>Polyphaga</taxon>
        <taxon>Cucujiformia</taxon>
        <taxon>Coccinelloidea</taxon>
        <taxon>Coccinellidae</taxon>
        <taxon>Epilachninae</taxon>
        <taxon>Epilachnini</taxon>
        <taxon>Henosepilachna</taxon>
    </lineage>
</organism>
<dbReference type="EMBL" id="JARQZJ010000036">
    <property type="protein sequence ID" value="KAK9876439.1"/>
    <property type="molecule type" value="Genomic_DNA"/>
</dbReference>
<dbReference type="PROSITE" id="PS51257">
    <property type="entry name" value="PROKAR_LIPOPROTEIN"/>
    <property type="match status" value="1"/>
</dbReference>
<reference evidence="1 2" key="1">
    <citation type="submission" date="2023-03" db="EMBL/GenBank/DDBJ databases">
        <title>Genome insight into feeding habits of ladybird beetles.</title>
        <authorList>
            <person name="Li H.-S."/>
            <person name="Huang Y.-H."/>
            <person name="Pang H."/>
        </authorList>
    </citation>
    <scope>NUCLEOTIDE SEQUENCE [LARGE SCALE GENOMIC DNA]</scope>
    <source>
        <strain evidence="1">SYSU_2023b</strain>
        <tissue evidence="1">Whole body</tissue>
    </source>
</reference>
<dbReference type="Pfam" id="PF09778">
    <property type="entry name" value="Guanylate_cyc_2"/>
    <property type="match status" value="1"/>
</dbReference>
<gene>
    <name evidence="1" type="ORF">WA026_012752</name>
</gene>
<comment type="caution">
    <text evidence="1">The sequence shown here is derived from an EMBL/GenBank/DDBJ whole genome shotgun (WGS) entry which is preliminary data.</text>
</comment>
<dbReference type="PANTHER" id="PTHR31400:SF1">
    <property type="entry name" value="PROTEIN GUCD1"/>
    <property type="match status" value="1"/>
</dbReference>
<name>A0AAW1U0M1_9CUCU</name>
<evidence type="ECO:0000313" key="2">
    <source>
        <dbReference type="Proteomes" id="UP001431783"/>
    </source>
</evidence>
<dbReference type="Proteomes" id="UP001431783">
    <property type="component" value="Unassembled WGS sequence"/>
</dbReference>
<proteinExistence type="predicted"/>
<dbReference type="AlphaFoldDB" id="A0AAW1U0M1"/>
<keyword evidence="2" id="KW-1185">Reference proteome</keyword>
<accession>A0AAW1U0M1</accession>